<accession>A0A645JDQ0</accession>
<evidence type="ECO:0000313" key="1">
    <source>
        <dbReference type="EMBL" id="MPN61312.1"/>
    </source>
</evidence>
<reference evidence="1" key="1">
    <citation type="submission" date="2019-08" db="EMBL/GenBank/DDBJ databases">
        <authorList>
            <person name="Kucharzyk K."/>
            <person name="Murdoch R.W."/>
            <person name="Higgins S."/>
            <person name="Loffler F."/>
        </authorList>
    </citation>
    <scope>NUCLEOTIDE SEQUENCE</scope>
</reference>
<dbReference type="AlphaFoldDB" id="A0A645JDQ0"/>
<proteinExistence type="predicted"/>
<organism evidence="1">
    <name type="scientific">bioreactor metagenome</name>
    <dbReference type="NCBI Taxonomy" id="1076179"/>
    <lineage>
        <taxon>unclassified sequences</taxon>
        <taxon>metagenomes</taxon>
        <taxon>ecological metagenomes</taxon>
    </lineage>
</organism>
<dbReference type="EMBL" id="VSSQ01137745">
    <property type="protein sequence ID" value="MPN61312.1"/>
    <property type="molecule type" value="Genomic_DNA"/>
</dbReference>
<gene>
    <name evidence="1" type="ORF">SDC9_209047</name>
</gene>
<protein>
    <submittedName>
        <fullName evidence="1">Uncharacterized protein</fullName>
    </submittedName>
</protein>
<sequence length="46" mass="5376">MLFLFGDHAPRLGQFLLDIPQQADPDILPFFKKLDRERYAKDAAEQ</sequence>
<name>A0A645JDQ0_9ZZZZ</name>
<comment type="caution">
    <text evidence="1">The sequence shown here is derived from an EMBL/GenBank/DDBJ whole genome shotgun (WGS) entry which is preliminary data.</text>
</comment>